<proteinExistence type="predicted"/>
<evidence type="ECO:0000313" key="2">
    <source>
        <dbReference type="Proteomes" id="UP001148838"/>
    </source>
</evidence>
<dbReference type="Proteomes" id="UP001148838">
    <property type="component" value="Unassembled WGS sequence"/>
</dbReference>
<dbReference type="EMBL" id="JAJSOF020000023">
    <property type="protein sequence ID" value="KAJ4436187.1"/>
    <property type="molecule type" value="Genomic_DNA"/>
</dbReference>
<sequence>MAGLCEGGNEPSGSLKAISNGLSDTFQAAVASIFKRASKFSPISATAAPLKRLMARKSHVVCSKVTLVCTMTHGSPSRRMIYTDYGNSGFDHSYPNAFTLILRPTVHITVESRPPSHSIECAPCIMAVDFMSTYMLNMESGNKGKDTRGEGFDPVLWIELRRSSVATAIGSLHNVLIYFMRPERAKQGLNHVADDDDDDDEENIQKIINAMLPGVTRHSK</sequence>
<comment type="caution">
    <text evidence="1">The sequence shown here is derived from an EMBL/GenBank/DDBJ whole genome shotgun (WGS) entry which is preliminary data.</text>
</comment>
<keyword evidence="2" id="KW-1185">Reference proteome</keyword>
<organism evidence="1 2">
    <name type="scientific">Periplaneta americana</name>
    <name type="common">American cockroach</name>
    <name type="synonym">Blatta americana</name>
    <dbReference type="NCBI Taxonomy" id="6978"/>
    <lineage>
        <taxon>Eukaryota</taxon>
        <taxon>Metazoa</taxon>
        <taxon>Ecdysozoa</taxon>
        <taxon>Arthropoda</taxon>
        <taxon>Hexapoda</taxon>
        <taxon>Insecta</taxon>
        <taxon>Pterygota</taxon>
        <taxon>Neoptera</taxon>
        <taxon>Polyneoptera</taxon>
        <taxon>Dictyoptera</taxon>
        <taxon>Blattodea</taxon>
        <taxon>Blattoidea</taxon>
        <taxon>Blattidae</taxon>
        <taxon>Blattinae</taxon>
        <taxon>Periplaneta</taxon>
    </lineage>
</organism>
<name>A0ABQ8SR76_PERAM</name>
<accession>A0ABQ8SR76</accession>
<gene>
    <name evidence="1" type="ORF">ANN_18817</name>
</gene>
<evidence type="ECO:0000313" key="1">
    <source>
        <dbReference type="EMBL" id="KAJ4436187.1"/>
    </source>
</evidence>
<reference evidence="1 2" key="1">
    <citation type="journal article" date="2022" name="Allergy">
        <title>Genome assembly and annotation of Periplaneta americana reveal a comprehensive cockroach allergen profile.</title>
        <authorList>
            <person name="Wang L."/>
            <person name="Xiong Q."/>
            <person name="Saelim N."/>
            <person name="Wang L."/>
            <person name="Nong W."/>
            <person name="Wan A.T."/>
            <person name="Shi M."/>
            <person name="Liu X."/>
            <person name="Cao Q."/>
            <person name="Hui J.H.L."/>
            <person name="Sookrung N."/>
            <person name="Leung T.F."/>
            <person name="Tungtrongchitr A."/>
            <person name="Tsui S.K.W."/>
        </authorList>
    </citation>
    <scope>NUCLEOTIDE SEQUENCE [LARGE SCALE GENOMIC DNA]</scope>
    <source>
        <strain evidence="1">PWHHKU_190912</strain>
    </source>
</reference>
<protein>
    <submittedName>
        <fullName evidence="1">Uncharacterized protein</fullName>
    </submittedName>
</protein>